<dbReference type="AlphaFoldDB" id="A0A392PGM7"/>
<name>A0A392PGM7_9FABA</name>
<evidence type="ECO:0000313" key="1">
    <source>
        <dbReference type="EMBL" id="MCI11238.1"/>
    </source>
</evidence>
<protein>
    <submittedName>
        <fullName evidence="1">Uncharacterized protein</fullName>
    </submittedName>
</protein>
<sequence>MNTKPRLISLSTTTKSNNELWPLNLAMALDHLVFDMEANLTAVVAEEFYIMKSTVRIMEKRCMKQKQ</sequence>
<keyword evidence="2" id="KW-1185">Reference proteome</keyword>
<proteinExistence type="predicted"/>
<accession>A0A392PGM7</accession>
<reference evidence="1 2" key="1">
    <citation type="journal article" date="2018" name="Front. Plant Sci.">
        <title>Red Clover (Trifolium pratense) and Zigzag Clover (T. medium) - A Picture of Genomic Similarities and Differences.</title>
        <authorList>
            <person name="Dluhosova J."/>
            <person name="Istvanek J."/>
            <person name="Nedelnik J."/>
            <person name="Repkova J."/>
        </authorList>
    </citation>
    <scope>NUCLEOTIDE SEQUENCE [LARGE SCALE GENOMIC DNA]</scope>
    <source>
        <strain evidence="2">cv. 10/8</strain>
        <tissue evidence="1">Leaf</tissue>
    </source>
</reference>
<dbReference type="EMBL" id="LXQA010079402">
    <property type="protein sequence ID" value="MCI11238.1"/>
    <property type="molecule type" value="Genomic_DNA"/>
</dbReference>
<comment type="caution">
    <text evidence="1">The sequence shown here is derived from an EMBL/GenBank/DDBJ whole genome shotgun (WGS) entry which is preliminary data.</text>
</comment>
<feature type="non-terminal residue" evidence="1">
    <location>
        <position position="67"/>
    </location>
</feature>
<dbReference type="Proteomes" id="UP000265520">
    <property type="component" value="Unassembled WGS sequence"/>
</dbReference>
<evidence type="ECO:0000313" key="2">
    <source>
        <dbReference type="Proteomes" id="UP000265520"/>
    </source>
</evidence>
<organism evidence="1 2">
    <name type="scientific">Trifolium medium</name>
    <dbReference type="NCBI Taxonomy" id="97028"/>
    <lineage>
        <taxon>Eukaryota</taxon>
        <taxon>Viridiplantae</taxon>
        <taxon>Streptophyta</taxon>
        <taxon>Embryophyta</taxon>
        <taxon>Tracheophyta</taxon>
        <taxon>Spermatophyta</taxon>
        <taxon>Magnoliopsida</taxon>
        <taxon>eudicotyledons</taxon>
        <taxon>Gunneridae</taxon>
        <taxon>Pentapetalae</taxon>
        <taxon>rosids</taxon>
        <taxon>fabids</taxon>
        <taxon>Fabales</taxon>
        <taxon>Fabaceae</taxon>
        <taxon>Papilionoideae</taxon>
        <taxon>50 kb inversion clade</taxon>
        <taxon>NPAAA clade</taxon>
        <taxon>Hologalegina</taxon>
        <taxon>IRL clade</taxon>
        <taxon>Trifolieae</taxon>
        <taxon>Trifolium</taxon>
    </lineage>
</organism>